<evidence type="ECO:0000313" key="3">
    <source>
        <dbReference type="Proteomes" id="UP001500897"/>
    </source>
</evidence>
<keyword evidence="3" id="KW-1185">Reference proteome</keyword>
<accession>A0ABN2Y8S4</accession>
<proteinExistence type="predicted"/>
<evidence type="ECO:0000313" key="2">
    <source>
        <dbReference type="EMBL" id="GAA2123720.1"/>
    </source>
</evidence>
<name>A0ABN2Y8S4_9ACTN</name>
<sequence>MTELPAPLAGSAAADSSSPENSLATTVEEIRAARYIELDPVLVRKILDLQHDYREDPARAQSETEKAVNQWVSRHIAEMGTAQ</sequence>
<organism evidence="2 3">
    <name type="scientific">Kitasatospora saccharophila</name>
    <dbReference type="NCBI Taxonomy" id="407973"/>
    <lineage>
        <taxon>Bacteria</taxon>
        <taxon>Bacillati</taxon>
        <taxon>Actinomycetota</taxon>
        <taxon>Actinomycetes</taxon>
        <taxon>Kitasatosporales</taxon>
        <taxon>Streptomycetaceae</taxon>
        <taxon>Kitasatospora</taxon>
    </lineage>
</organism>
<dbReference type="Proteomes" id="UP001500897">
    <property type="component" value="Unassembled WGS sequence"/>
</dbReference>
<gene>
    <name evidence="2" type="ORF">GCM10009759_74970</name>
</gene>
<feature type="region of interest" description="Disordered" evidence="1">
    <location>
        <begin position="1"/>
        <end position="22"/>
    </location>
</feature>
<reference evidence="2 3" key="1">
    <citation type="journal article" date="2019" name="Int. J. Syst. Evol. Microbiol.">
        <title>The Global Catalogue of Microorganisms (GCM) 10K type strain sequencing project: providing services to taxonomists for standard genome sequencing and annotation.</title>
        <authorList>
            <consortium name="The Broad Institute Genomics Platform"/>
            <consortium name="The Broad Institute Genome Sequencing Center for Infectious Disease"/>
            <person name="Wu L."/>
            <person name="Ma J."/>
        </authorList>
    </citation>
    <scope>NUCLEOTIDE SEQUENCE [LARGE SCALE GENOMIC DNA]</scope>
    <source>
        <strain evidence="2 3">JCM 14559</strain>
    </source>
</reference>
<evidence type="ECO:0000256" key="1">
    <source>
        <dbReference type="SAM" id="MobiDB-lite"/>
    </source>
</evidence>
<dbReference type="EMBL" id="BAAANS010000095">
    <property type="protein sequence ID" value="GAA2123720.1"/>
    <property type="molecule type" value="Genomic_DNA"/>
</dbReference>
<comment type="caution">
    <text evidence="2">The sequence shown here is derived from an EMBL/GenBank/DDBJ whole genome shotgun (WGS) entry which is preliminary data.</text>
</comment>
<protein>
    <submittedName>
        <fullName evidence="2">Uncharacterized protein</fullName>
    </submittedName>
</protein>